<reference evidence="1 2" key="1">
    <citation type="submission" date="2023-11" db="EMBL/GenBank/DDBJ databases">
        <title>Halocaridina rubra genome assembly.</title>
        <authorList>
            <person name="Smith C."/>
        </authorList>
    </citation>
    <scope>NUCLEOTIDE SEQUENCE [LARGE SCALE GENOMIC DNA]</scope>
    <source>
        <strain evidence="1">EP-1</strain>
        <tissue evidence="1">Whole</tissue>
    </source>
</reference>
<feature type="non-terminal residue" evidence="1">
    <location>
        <position position="1"/>
    </location>
</feature>
<evidence type="ECO:0000313" key="2">
    <source>
        <dbReference type="Proteomes" id="UP001381693"/>
    </source>
</evidence>
<dbReference type="SUPFAM" id="SSF48371">
    <property type="entry name" value="ARM repeat"/>
    <property type="match status" value="1"/>
</dbReference>
<proteinExistence type="predicted"/>
<dbReference type="EMBL" id="JAXCGZ010015400">
    <property type="protein sequence ID" value="KAK7070380.1"/>
    <property type="molecule type" value="Genomic_DNA"/>
</dbReference>
<sequence>HLKLTENNVDLKAMFSSYERLQKRSGKKGVDRYQYLKELVEEFNTTSSSDSREQVLANLASFSYDPINYKWLRNLGVIDIFLNQLSVETANLLRFAAAGLCNLCLDFENKAYILQNGGVRLLKEHLTSDDDPTVLSVITSLMFLFTPESKA</sequence>
<dbReference type="Proteomes" id="UP001381693">
    <property type="component" value="Unassembled WGS sequence"/>
</dbReference>
<protein>
    <submittedName>
        <fullName evidence="1">Armadillo repeat-containing protein 7</fullName>
    </submittedName>
</protein>
<name>A0AAN8WQI1_HALRR</name>
<organism evidence="1 2">
    <name type="scientific">Halocaridina rubra</name>
    <name type="common">Hawaiian red shrimp</name>
    <dbReference type="NCBI Taxonomy" id="373956"/>
    <lineage>
        <taxon>Eukaryota</taxon>
        <taxon>Metazoa</taxon>
        <taxon>Ecdysozoa</taxon>
        <taxon>Arthropoda</taxon>
        <taxon>Crustacea</taxon>
        <taxon>Multicrustacea</taxon>
        <taxon>Malacostraca</taxon>
        <taxon>Eumalacostraca</taxon>
        <taxon>Eucarida</taxon>
        <taxon>Decapoda</taxon>
        <taxon>Pleocyemata</taxon>
        <taxon>Caridea</taxon>
        <taxon>Atyoidea</taxon>
        <taxon>Atyidae</taxon>
        <taxon>Halocaridina</taxon>
    </lineage>
</organism>
<keyword evidence="2" id="KW-1185">Reference proteome</keyword>
<evidence type="ECO:0000313" key="1">
    <source>
        <dbReference type="EMBL" id="KAK7070380.1"/>
    </source>
</evidence>
<dbReference type="InterPro" id="IPR016024">
    <property type="entry name" value="ARM-type_fold"/>
</dbReference>
<feature type="non-terminal residue" evidence="1">
    <location>
        <position position="151"/>
    </location>
</feature>
<dbReference type="PANTHER" id="PTHR46263">
    <property type="entry name" value="ARMADILLO REPEAT-CONTAINING PROTEIN 7"/>
    <property type="match status" value="1"/>
</dbReference>
<dbReference type="InterPro" id="IPR011989">
    <property type="entry name" value="ARM-like"/>
</dbReference>
<dbReference type="InterPro" id="IPR042462">
    <property type="entry name" value="ARMC7"/>
</dbReference>
<comment type="caution">
    <text evidence="1">The sequence shown here is derived from an EMBL/GenBank/DDBJ whole genome shotgun (WGS) entry which is preliminary data.</text>
</comment>
<accession>A0AAN8WQI1</accession>
<dbReference type="AlphaFoldDB" id="A0AAN8WQI1"/>
<gene>
    <name evidence="1" type="primary">ARMC7_1</name>
    <name evidence="1" type="ORF">SK128_012763</name>
</gene>
<dbReference type="Gene3D" id="1.25.10.10">
    <property type="entry name" value="Leucine-rich Repeat Variant"/>
    <property type="match status" value="1"/>
</dbReference>
<dbReference type="PANTHER" id="PTHR46263:SF1">
    <property type="entry name" value="ARMADILLO REPEAT-CONTAINING PROTEIN 7"/>
    <property type="match status" value="1"/>
</dbReference>